<evidence type="ECO:0000256" key="1">
    <source>
        <dbReference type="SAM" id="Phobius"/>
    </source>
</evidence>
<keyword evidence="3" id="KW-1185">Reference proteome</keyword>
<dbReference type="EMBL" id="JACHJU010000002">
    <property type="protein sequence ID" value="MBB4941700.1"/>
    <property type="molecule type" value="Genomic_DNA"/>
</dbReference>
<gene>
    <name evidence="2" type="ORF">FHR32_006077</name>
</gene>
<dbReference type="Proteomes" id="UP000534286">
    <property type="component" value="Unassembled WGS sequence"/>
</dbReference>
<protein>
    <submittedName>
        <fullName evidence="2">Uncharacterized protein</fullName>
    </submittedName>
</protein>
<feature type="transmembrane region" description="Helical" evidence="1">
    <location>
        <begin position="27"/>
        <end position="45"/>
    </location>
</feature>
<accession>A0A7W7WCU1</accession>
<proteinExistence type="predicted"/>
<keyword evidence="1" id="KW-0472">Membrane</keyword>
<name>A0A7W7WCU1_9ACTN</name>
<evidence type="ECO:0000313" key="3">
    <source>
        <dbReference type="Proteomes" id="UP000534286"/>
    </source>
</evidence>
<comment type="caution">
    <text evidence="2">The sequence shown here is derived from an EMBL/GenBank/DDBJ whole genome shotgun (WGS) entry which is preliminary data.</text>
</comment>
<reference evidence="2 3" key="1">
    <citation type="submission" date="2020-08" db="EMBL/GenBank/DDBJ databases">
        <title>Sequencing the genomes of 1000 actinobacteria strains.</title>
        <authorList>
            <person name="Klenk H.-P."/>
        </authorList>
    </citation>
    <scope>NUCLEOTIDE SEQUENCE [LARGE SCALE GENOMIC DNA]</scope>
    <source>
        <strain evidence="2 3">DSM 43023</strain>
    </source>
</reference>
<keyword evidence="1" id="KW-1133">Transmembrane helix</keyword>
<evidence type="ECO:0000313" key="2">
    <source>
        <dbReference type="EMBL" id="MBB4941700.1"/>
    </source>
</evidence>
<dbReference type="RefSeq" id="WP_184757717.1">
    <property type="nucleotide sequence ID" value="NZ_BAABEK010000134.1"/>
</dbReference>
<organism evidence="2 3">
    <name type="scientific">Streptosporangium album</name>
    <dbReference type="NCBI Taxonomy" id="47479"/>
    <lineage>
        <taxon>Bacteria</taxon>
        <taxon>Bacillati</taxon>
        <taxon>Actinomycetota</taxon>
        <taxon>Actinomycetes</taxon>
        <taxon>Streptosporangiales</taxon>
        <taxon>Streptosporangiaceae</taxon>
        <taxon>Streptosporangium</taxon>
    </lineage>
</organism>
<dbReference type="AlphaFoldDB" id="A0A7W7WCU1"/>
<keyword evidence="1" id="KW-0812">Transmembrane</keyword>
<sequence length="49" mass="4740">MSGVGTLVTIVVGPVIGLLGDTPPPGSFLVAGAIAIAGGLTVRLIRGVR</sequence>